<evidence type="ECO:0000256" key="3">
    <source>
        <dbReference type="ARBA" id="ARBA00023163"/>
    </source>
</evidence>
<dbReference type="PROSITE" id="PS01081">
    <property type="entry name" value="HTH_TETR_1"/>
    <property type="match status" value="1"/>
</dbReference>
<gene>
    <name evidence="6" type="ORF">O3W52_02965</name>
</gene>
<evidence type="ECO:0000256" key="2">
    <source>
        <dbReference type="ARBA" id="ARBA00023125"/>
    </source>
</evidence>
<dbReference type="SUPFAM" id="SSF48498">
    <property type="entry name" value="Tetracyclin repressor-like, C-terminal domain"/>
    <property type="match status" value="1"/>
</dbReference>
<dbReference type="InterPro" id="IPR001647">
    <property type="entry name" value="HTH_TetR"/>
</dbReference>
<feature type="DNA-binding region" description="H-T-H motif" evidence="4">
    <location>
        <begin position="38"/>
        <end position="57"/>
    </location>
</feature>
<dbReference type="Gene3D" id="1.10.357.10">
    <property type="entry name" value="Tetracycline Repressor, domain 2"/>
    <property type="match status" value="1"/>
</dbReference>
<organism evidence="6 7">
    <name type="scientific">Sinorhizobium psoraleae</name>
    <dbReference type="NCBI Taxonomy" id="520838"/>
    <lineage>
        <taxon>Bacteria</taxon>
        <taxon>Pseudomonadati</taxon>
        <taxon>Pseudomonadota</taxon>
        <taxon>Alphaproteobacteria</taxon>
        <taxon>Hyphomicrobiales</taxon>
        <taxon>Rhizobiaceae</taxon>
        <taxon>Sinorhizobium/Ensifer group</taxon>
        <taxon>Sinorhizobium</taxon>
    </lineage>
</organism>
<feature type="domain" description="HTH tetR-type" evidence="5">
    <location>
        <begin position="15"/>
        <end position="75"/>
    </location>
</feature>
<evidence type="ECO:0000256" key="1">
    <source>
        <dbReference type="ARBA" id="ARBA00023015"/>
    </source>
</evidence>
<dbReference type="Proteomes" id="UP001079430">
    <property type="component" value="Unassembled WGS sequence"/>
</dbReference>
<evidence type="ECO:0000256" key="4">
    <source>
        <dbReference type="PROSITE-ProRule" id="PRU00335"/>
    </source>
</evidence>
<keyword evidence="3" id="KW-0804">Transcription</keyword>
<keyword evidence="1" id="KW-0805">Transcription regulation</keyword>
<dbReference type="PANTHER" id="PTHR47506">
    <property type="entry name" value="TRANSCRIPTIONAL REGULATORY PROTEIN"/>
    <property type="match status" value="1"/>
</dbReference>
<keyword evidence="7" id="KW-1185">Reference proteome</keyword>
<reference evidence="6" key="1">
    <citation type="submission" date="2022-10" db="EMBL/GenBank/DDBJ databases">
        <title>Whole genome sequencing of three plant growth promoting bacteria isolated from Vachellia tortilis subsp. raddiana in Morocco.</title>
        <authorList>
            <person name="Hnini M."/>
            <person name="Zouagui R."/>
            <person name="Zouagui H."/>
            <person name="Chemao Elfihri M.-W."/>
            <person name="Ibrahimi A."/>
            <person name="Sbabou L."/>
            <person name="Aurag J."/>
        </authorList>
    </citation>
    <scope>NUCLEOTIDE SEQUENCE</scope>
    <source>
        <strain evidence="6">LMR678</strain>
    </source>
</reference>
<dbReference type="InterPro" id="IPR036271">
    <property type="entry name" value="Tet_transcr_reg_TetR-rel_C_sf"/>
</dbReference>
<dbReference type="EMBL" id="JAPVOI010000003">
    <property type="protein sequence ID" value="MCZ4089057.1"/>
    <property type="molecule type" value="Genomic_DNA"/>
</dbReference>
<dbReference type="InterPro" id="IPR009057">
    <property type="entry name" value="Homeodomain-like_sf"/>
</dbReference>
<evidence type="ECO:0000313" key="7">
    <source>
        <dbReference type="Proteomes" id="UP001079430"/>
    </source>
</evidence>
<dbReference type="RefSeq" id="WP_269275361.1">
    <property type="nucleotide sequence ID" value="NZ_JAPVOI010000003.1"/>
</dbReference>
<dbReference type="SUPFAM" id="SSF46689">
    <property type="entry name" value="Homeodomain-like"/>
    <property type="match status" value="1"/>
</dbReference>
<evidence type="ECO:0000259" key="5">
    <source>
        <dbReference type="PROSITE" id="PS50977"/>
    </source>
</evidence>
<evidence type="ECO:0000313" key="6">
    <source>
        <dbReference type="EMBL" id="MCZ4089057.1"/>
    </source>
</evidence>
<protein>
    <submittedName>
        <fullName evidence="6">TetR/AcrR family transcriptional regulator</fullName>
    </submittedName>
</protein>
<accession>A0ABT4KAX4</accession>
<dbReference type="InterPro" id="IPR023772">
    <property type="entry name" value="DNA-bd_HTH_TetR-type_CS"/>
</dbReference>
<dbReference type="PANTHER" id="PTHR47506:SF1">
    <property type="entry name" value="HTH-TYPE TRANSCRIPTIONAL REGULATOR YJDC"/>
    <property type="match status" value="1"/>
</dbReference>
<dbReference type="Pfam" id="PF00440">
    <property type="entry name" value="TetR_N"/>
    <property type="match status" value="1"/>
</dbReference>
<comment type="caution">
    <text evidence="6">The sequence shown here is derived from an EMBL/GenBank/DDBJ whole genome shotgun (WGS) entry which is preliminary data.</text>
</comment>
<sequence>MNDTKNVKSRGRPRAFDVDEAVGKAQALFHQRGYDAVSLADLTGALAINPPSFYAAFGSKADLYGRALERYAKTEGLDFDRLLAPEKPLNEALADLFDAAAVAYTAHPEATGCLVIEEARGGTDAVACDKAKTLWRRSRQVVRDAIADRAADRADEITDYVMAVLAGLSASARDGLGAARLRAIGRTASLAFMSDNAR</sequence>
<keyword evidence="2 4" id="KW-0238">DNA-binding</keyword>
<proteinExistence type="predicted"/>
<name>A0ABT4KAX4_9HYPH</name>
<dbReference type="PROSITE" id="PS50977">
    <property type="entry name" value="HTH_TETR_2"/>
    <property type="match status" value="1"/>
</dbReference>
<dbReference type="Gene3D" id="1.10.10.60">
    <property type="entry name" value="Homeodomain-like"/>
    <property type="match status" value="1"/>
</dbReference>